<keyword evidence="3" id="KW-1185">Reference proteome</keyword>
<evidence type="ECO:0000313" key="2">
    <source>
        <dbReference type="EMBL" id="MDI7922774.1"/>
    </source>
</evidence>
<sequence>MKRALLTLAIAACAPPALAVSRYDASAYTCQAVQAIVQQEGQAVFRYPSLRTGFGLYELLVPPNTACGNYQTLKTMTIPTKDTRRCRVTVCQWGNDRRP</sequence>
<evidence type="ECO:0000313" key="3">
    <source>
        <dbReference type="Proteomes" id="UP001161580"/>
    </source>
</evidence>
<comment type="caution">
    <text evidence="2">The sequence shown here is derived from an EMBL/GenBank/DDBJ whole genome shotgun (WGS) entry which is preliminary data.</text>
</comment>
<reference evidence="2" key="1">
    <citation type="submission" date="2022-03" db="EMBL/GenBank/DDBJ databases">
        <title>Fererhizobium litorale gen. nov., sp. nov., isolated from sandy sediments of the Sea of Japan seashore.</title>
        <authorList>
            <person name="Romanenko L."/>
            <person name="Kurilenko V."/>
            <person name="Otstavnykh N."/>
            <person name="Svetashev V."/>
            <person name="Tekutyeva L."/>
            <person name="Isaeva M."/>
            <person name="Mikhailov V."/>
        </authorList>
    </citation>
    <scope>NUCLEOTIDE SEQUENCE</scope>
    <source>
        <strain evidence="2">KMM 9576</strain>
    </source>
</reference>
<keyword evidence="1" id="KW-0732">Signal</keyword>
<dbReference type="AlphaFoldDB" id="A0AAE3QGI6"/>
<protein>
    <submittedName>
        <fullName evidence="2">Uncharacterized protein</fullName>
    </submittedName>
</protein>
<name>A0AAE3QGI6_9HYPH</name>
<evidence type="ECO:0000256" key="1">
    <source>
        <dbReference type="SAM" id="SignalP"/>
    </source>
</evidence>
<feature type="chain" id="PRO_5042157029" evidence="1">
    <location>
        <begin position="20"/>
        <end position="99"/>
    </location>
</feature>
<feature type="signal peptide" evidence="1">
    <location>
        <begin position="1"/>
        <end position="19"/>
    </location>
</feature>
<dbReference type="Proteomes" id="UP001161580">
    <property type="component" value="Unassembled WGS sequence"/>
</dbReference>
<accession>A0AAE3QGI6</accession>
<gene>
    <name evidence="2" type="ORF">MRS75_11805</name>
</gene>
<organism evidence="2 3">
    <name type="scientific">Ferirhizobium litorale</name>
    <dbReference type="NCBI Taxonomy" id="2927786"/>
    <lineage>
        <taxon>Bacteria</taxon>
        <taxon>Pseudomonadati</taxon>
        <taxon>Pseudomonadota</taxon>
        <taxon>Alphaproteobacteria</taxon>
        <taxon>Hyphomicrobiales</taxon>
        <taxon>Rhizobiaceae</taxon>
        <taxon>Ferirhizobium</taxon>
    </lineage>
</organism>
<proteinExistence type="predicted"/>
<dbReference type="RefSeq" id="WP_311786288.1">
    <property type="nucleotide sequence ID" value="NZ_JALDYY010000004.1"/>
</dbReference>
<dbReference type="EMBL" id="JALDYZ010000005">
    <property type="protein sequence ID" value="MDI7922774.1"/>
    <property type="molecule type" value="Genomic_DNA"/>
</dbReference>